<dbReference type="PANTHER" id="PTHR23088:SF27">
    <property type="entry name" value="DEAMINATED GLUTATHIONE AMIDASE"/>
    <property type="match status" value="1"/>
</dbReference>
<dbReference type="GO" id="GO:0106008">
    <property type="term" value="F:2-oxoglutaramate amidase activity"/>
    <property type="evidence" value="ECO:0007669"/>
    <property type="project" value="UniProtKB-EC"/>
</dbReference>
<protein>
    <submittedName>
        <fullName evidence="3">2-oxoglutaramate amidase</fullName>
        <ecNumber evidence="3">3.5.1.111</ecNumber>
    </submittedName>
</protein>
<proteinExistence type="predicted"/>
<dbReference type="EC" id="3.5.1.111" evidence="3"/>
<dbReference type="SUPFAM" id="SSF56317">
    <property type="entry name" value="Carbon-nitrogen hydrolase"/>
    <property type="match status" value="1"/>
</dbReference>
<dbReference type="InterPro" id="IPR036526">
    <property type="entry name" value="C-N_Hydrolase_sf"/>
</dbReference>
<dbReference type="EMBL" id="CABPSI010000005">
    <property type="protein sequence ID" value="VVE43822.1"/>
    <property type="molecule type" value="Genomic_DNA"/>
</dbReference>
<accession>A0A5E4Y658</accession>
<dbReference type="PROSITE" id="PS50263">
    <property type="entry name" value="CN_HYDROLASE"/>
    <property type="match status" value="1"/>
</dbReference>
<dbReference type="InterPro" id="IPR003010">
    <property type="entry name" value="C-N_Hydrolase"/>
</dbReference>
<reference evidence="3 4" key="1">
    <citation type="submission" date="2019-08" db="EMBL/GenBank/DDBJ databases">
        <authorList>
            <person name="Peeters C."/>
        </authorList>
    </citation>
    <scope>NUCLEOTIDE SEQUENCE [LARGE SCALE GENOMIC DNA]</scope>
    <source>
        <strain evidence="3 4">LMG 31115</strain>
    </source>
</reference>
<sequence length="304" mass="32745">MTSPDSSATRATPPNAPARVAAVQMVSAPDVARNLADAGRWVAEAADAGAQLVLLPEYFCYMGQRDTDKLSLREQAGHGPIQDFLAETARRNGVWLIGGTMPLATPEADRVLNTTLVYGPDGAPAARYDKIHLFNFVKGEEAYDEARTIRPGETVRTFEAPFGRVGLSVCYDLRFPELYRAMGDCTLMVVPAAFTYTTGRAHWELLLRARAIENQCYVLASAQGGVHENGRRTWGHSMLIDPWGDIVAQREDDGAGVVVGDIDPARLAAVRQSLPALRHRVLGAADDVHAAAPATPATPARAQG</sequence>
<dbReference type="Proteomes" id="UP000333828">
    <property type="component" value="Unassembled WGS sequence"/>
</dbReference>
<evidence type="ECO:0000313" key="3">
    <source>
        <dbReference type="EMBL" id="VVE43822.1"/>
    </source>
</evidence>
<dbReference type="AlphaFoldDB" id="A0A5E4Y658"/>
<feature type="domain" description="CN hydrolase" evidence="2">
    <location>
        <begin position="18"/>
        <end position="264"/>
    </location>
</feature>
<dbReference type="Gene3D" id="3.60.110.10">
    <property type="entry name" value="Carbon-nitrogen hydrolase"/>
    <property type="match status" value="1"/>
</dbReference>
<organism evidence="3 4">
    <name type="scientific">Pandoraea iniqua</name>
    <dbReference type="NCBI Taxonomy" id="2508288"/>
    <lineage>
        <taxon>Bacteria</taxon>
        <taxon>Pseudomonadati</taxon>
        <taxon>Pseudomonadota</taxon>
        <taxon>Betaproteobacteria</taxon>
        <taxon>Burkholderiales</taxon>
        <taxon>Burkholderiaceae</taxon>
        <taxon>Pandoraea</taxon>
    </lineage>
</organism>
<keyword evidence="4" id="KW-1185">Reference proteome</keyword>
<dbReference type="CDD" id="cd07572">
    <property type="entry name" value="nit"/>
    <property type="match status" value="1"/>
</dbReference>
<dbReference type="RefSeq" id="WP_150685813.1">
    <property type="nucleotide sequence ID" value="NZ_CABPSI010000005.1"/>
</dbReference>
<keyword evidence="1 3" id="KW-0378">Hydrolase</keyword>
<dbReference type="Pfam" id="PF00795">
    <property type="entry name" value="CN_hydrolase"/>
    <property type="match status" value="1"/>
</dbReference>
<evidence type="ECO:0000313" key="4">
    <source>
        <dbReference type="Proteomes" id="UP000333828"/>
    </source>
</evidence>
<dbReference type="PANTHER" id="PTHR23088">
    <property type="entry name" value="NITRILASE-RELATED"/>
    <property type="match status" value="1"/>
</dbReference>
<dbReference type="InterPro" id="IPR045254">
    <property type="entry name" value="Nit1/2_C-N_Hydrolase"/>
</dbReference>
<name>A0A5E4Y658_9BURK</name>
<evidence type="ECO:0000256" key="1">
    <source>
        <dbReference type="ARBA" id="ARBA00022801"/>
    </source>
</evidence>
<gene>
    <name evidence="3" type="ORF">PIN31115_04274</name>
</gene>
<evidence type="ECO:0000259" key="2">
    <source>
        <dbReference type="PROSITE" id="PS50263"/>
    </source>
</evidence>